<dbReference type="SMART" id="SM00484">
    <property type="entry name" value="XPGI"/>
    <property type="match status" value="1"/>
</dbReference>
<dbReference type="InterPro" id="IPR008918">
    <property type="entry name" value="HhH2"/>
</dbReference>
<feature type="domain" description="XPG N-terminal" evidence="8">
    <location>
        <begin position="1"/>
        <end position="95"/>
    </location>
</feature>
<dbReference type="SMART" id="SM00279">
    <property type="entry name" value="HhH2"/>
    <property type="match status" value="1"/>
</dbReference>
<dbReference type="Gene3D" id="1.10.150.20">
    <property type="entry name" value="5' to 3' exonuclease, C-terminal subdomain"/>
    <property type="match status" value="1"/>
</dbReference>
<reference evidence="9" key="1">
    <citation type="journal article" date="2020" name="Nature">
        <title>Giant virus diversity and host interactions through global metagenomics.</title>
        <authorList>
            <person name="Schulz F."/>
            <person name="Roux S."/>
            <person name="Paez-Espino D."/>
            <person name="Jungbluth S."/>
            <person name="Walsh D.A."/>
            <person name="Denef V.J."/>
            <person name="McMahon K.D."/>
            <person name="Konstantinidis K.T."/>
            <person name="Eloe-Fadrosh E.A."/>
            <person name="Kyrpides N.C."/>
            <person name="Woyke T."/>
        </authorList>
    </citation>
    <scope>NUCLEOTIDE SEQUENCE</scope>
    <source>
        <strain evidence="9">GVMAG-M-3300005589-24</strain>
    </source>
</reference>
<dbReference type="InterPro" id="IPR036279">
    <property type="entry name" value="5-3_exonuclease_C_sf"/>
</dbReference>
<name>A0A6C0ELS8_9ZZZZ</name>
<protein>
    <recommendedName>
        <fullName evidence="10">XPG N-terminal domain-containing protein</fullName>
    </recommendedName>
</protein>
<keyword evidence="6" id="KW-0460">Magnesium</keyword>
<proteinExistence type="predicted"/>
<evidence type="ECO:0008006" key="10">
    <source>
        <dbReference type="Google" id="ProtNLM"/>
    </source>
</evidence>
<evidence type="ECO:0000256" key="6">
    <source>
        <dbReference type="ARBA" id="ARBA00022842"/>
    </source>
</evidence>
<dbReference type="SUPFAM" id="SSF47807">
    <property type="entry name" value="5' to 3' exonuclease, C-terminal subdomain"/>
    <property type="match status" value="1"/>
</dbReference>
<keyword evidence="2" id="KW-0540">Nuclease</keyword>
<dbReference type="InterPro" id="IPR006085">
    <property type="entry name" value="XPG_DNA_repair_N"/>
</dbReference>
<evidence type="ECO:0000313" key="9">
    <source>
        <dbReference type="EMBL" id="QHT29403.1"/>
    </source>
</evidence>
<evidence type="ECO:0000256" key="3">
    <source>
        <dbReference type="ARBA" id="ARBA00022723"/>
    </source>
</evidence>
<dbReference type="AlphaFoldDB" id="A0A6C0ELS8"/>
<dbReference type="InterPro" id="IPR029060">
    <property type="entry name" value="PIN-like_dom_sf"/>
</dbReference>
<dbReference type="EMBL" id="MN738877">
    <property type="protein sequence ID" value="QHT29403.1"/>
    <property type="molecule type" value="Genomic_DNA"/>
</dbReference>
<dbReference type="InterPro" id="IPR006084">
    <property type="entry name" value="XPG/Rad2"/>
</dbReference>
<dbReference type="GO" id="GO:0046872">
    <property type="term" value="F:metal ion binding"/>
    <property type="evidence" value="ECO:0007669"/>
    <property type="project" value="UniProtKB-KW"/>
</dbReference>
<keyword evidence="4" id="KW-0255">Endonuclease</keyword>
<dbReference type="GO" id="GO:0008409">
    <property type="term" value="F:5'-3' exonuclease activity"/>
    <property type="evidence" value="ECO:0007669"/>
    <property type="project" value="TreeGrafter"/>
</dbReference>
<dbReference type="SMART" id="SM00485">
    <property type="entry name" value="XPGN"/>
    <property type="match status" value="1"/>
</dbReference>
<sequence length="358" mass="41078">MGIKSLSKFLRDKWPDLFELVHISEYHFKKVAIDTSLYLCNFKALYGEEGWLRAFIKLVACLRENEIHCVFIYDSGSPPEKDAEKKERAEQRAKMEERTYRLEQAIDNYHQNGIIEDVLLEFQEKRKIKHASLLRPGHVSINIGAIEYAVAKMRKQLFRITQNDFAVTKQLFDLLDVPYFDAPLEAETMCADLCKQGKVDAVLSEDTDVLAYGAPVFLTKFNTSNGGCYQIRYDRVLEELGMTPKQFLDFCIMCGTDYNKNVAGIGPAGAYKLISAHGTIEDAIKSIDKKKDTTVLNYVRCRELFKKYPRSNVKVSYCGCPDFNALQQFLFRKNLGMNVESLKKAFVHNTVVFQDDED</sequence>
<evidence type="ECO:0000259" key="8">
    <source>
        <dbReference type="SMART" id="SM00485"/>
    </source>
</evidence>
<evidence type="ECO:0000256" key="1">
    <source>
        <dbReference type="ARBA" id="ARBA00001946"/>
    </source>
</evidence>
<dbReference type="PRINTS" id="PR00853">
    <property type="entry name" value="XPGRADSUPER"/>
</dbReference>
<dbReference type="GO" id="GO:0003677">
    <property type="term" value="F:DNA binding"/>
    <property type="evidence" value="ECO:0007669"/>
    <property type="project" value="InterPro"/>
</dbReference>
<dbReference type="Pfam" id="PF00752">
    <property type="entry name" value="XPG_N"/>
    <property type="match status" value="1"/>
</dbReference>
<accession>A0A6C0ELS8</accession>
<organism evidence="9">
    <name type="scientific">viral metagenome</name>
    <dbReference type="NCBI Taxonomy" id="1070528"/>
    <lineage>
        <taxon>unclassified sequences</taxon>
        <taxon>metagenomes</taxon>
        <taxon>organismal metagenomes</taxon>
    </lineage>
</organism>
<dbReference type="Pfam" id="PF00867">
    <property type="entry name" value="XPG_I"/>
    <property type="match status" value="1"/>
</dbReference>
<dbReference type="GO" id="GO:0017108">
    <property type="term" value="F:5'-flap endonuclease activity"/>
    <property type="evidence" value="ECO:0007669"/>
    <property type="project" value="TreeGrafter"/>
</dbReference>
<dbReference type="PANTHER" id="PTHR11081">
    <property type="entry name" value="FLAP ENDONUCLEASE FAMILY MEMBER"/>
    <property type="match status" value="1"/>
</dbReference>
<dbReference type="InterPro" id="IPR006086">
    <property type="entry name" value="XPG-I_dom"/>
</dbReference>
<keyword evidence="5" id="KW-0378">Hydrolase</keyword>
<evidence type="ECO:0000256" key="2">
    <source>
        <dbReference type="ARBA" id="ARBA00022722"/>
    </source>
</evidence>
<dbReference type="SUPFAM" id="SSF88723">
    <property type="entry name" value="PIN domain-like"/>
    <property type="match status" value="1"/>
</dbReference>
<dbReference type="PANTHER" id="PTHR11081:SF9">
    <property type="entry name" value="FLAP ENDONUCLEASE 1"/>
    <property type="match status" value="1"/>
</dbReference>
<feature type="domain" description="XPG-I" evidence="7">
    <location>
        <begin position="173"/>
        <end position="242"/>
    </location>
</feature>
<comment type="cofactor">
    <cofactor evidence="1">
        <name>Mg(2+)</name>
        <dbReference type="ChEBI" id="CHEBI:18420"/>
    </cofactor>
</comment>
<evidence type="ECO:0000256" key="5">
    <source>
        <dbReference type="ARBA" id="ARBA00022801"/>
    </source>
</evidence>
<dbReference type="Gene3D" id="3.40.50.1010">
    <property type="entry name" value="5'-nuclease"/>
    <property type="match status" value="1"/>
</dbReference>
<evidence type="ECO:0000256" key="4">
    <source>
        <dbReference type="ARBA" id="ARBA00022759"/>
    </source>
</evidence>
<evidence type="ECO:0000259" key="7">
    <source>
        <dbReference type="SMART" id="SM00484"/>
    </source>
</evidence>
<keyword evidence="3" id="KW-0479">Metal-binding</keyword>